<proteinExistence type="predicted"/>
<sequence length="110" mass="12828">MNEVDVKCMNMKHNQKGILVESNKRNFELIESTRFKNLLKLDRKLNLIEYAVERFSDEEGSKFDPEIKVDGDDSNNCTSNISKTTIIEIDVLKDRESTVYSGAMDMLRWF</sequence>
<evidence type="ECO:0000313" key="1">
    <source>
        <dbReference type="EMBL" id="CAG8635717.1"/>
    </source>
</evidence>
<accession>A0ABN7UMV8</accession>
<comment type="caution">
    <text evidence="1">The sequence shown here is derived from an EMBL/GenBank/DDBJ whole genome shotgun (WGS) entry which is preliminary data.</text>
</comment>
<dbReference type="Proteomes" id="UP000789901">
    <property type="component" value="Unassembled WGS sequence"/>
</dbReference>
<dbReference type="EMBL" id="CAJVQB010004435">
    <property type="protein sequence ID" value="CAG8635717.1"/>
    <property type="molecule type" value="Genomic_DNA"/>
</dbReference>
<reference evidence="1 2" key="1">
    <citation type="submission" date="2021-06" db="EMBL/GenBank/DDBJ databases">
        <authorList>
            <person name="Kallberg Y."/>
            <person name="Tangrot J."/>
            <person name="Rosling A."/>
        </authorList>
    </citation>
    <scope>NUCLEOTIDE SEQUENCE [LARGE SCALE GENOMIC DNA]</scope>
    <source>
        <strain evidence="1 2">120-4 pot B 10/14</strain>
    </source>
</reference>
<protein>
    <submittedName>
        <fullName evidence="1">23845_t:CDS:1</fullName>
    </submittedName>
</protein>
<organism evidence="1 2">
    <name type="scientific">Gigaspora margarita</name>
    <dbReference type="NCBI Taxonomy" id="4874"/>
    <lineage>
        <taxon>Eukaryota</taxon>
        <taxon>Fungi</taxon>
        <taxon>Fungi incertae sedis</taxon>
        <taxon>Mucoromycota</taxon>
        <taxon>Glomeromycotina</taxon>
        <taxon>Glomeromycetes</taxon>
        <taxon>Diversisporales</taxon>
        <taxon>Gigasporaceae</taxon>
        <taxon>Gigaspora</taxon>
    </lineage>
</organism>
<evidence type="ECO:0000313" key="2">
    <source>
        <dbReference type="Proteomes" id="UP000789901"/>
    </source>
</evidence>
<name>A0ABN7UMV8_GIGMA</name>
<keyword evidence="2" id="KW-1185">Reference proteome</keyword>
<gene>
    <name evidence="1" type="ORF">GMARGA_LOCUS8573</name>
</gene>